<proteinExistence type="predicted"/>
<feature type="signal peptide" evidence="2">
    <location>
        <begin position="1"/>
        <end position="19"/>
    </location>
</feature>
<evidence type="ECO:0000256" key="2">
    <source>
        <dbReference type="SAM" id="SignalP"/>
    </source>
</evidence>
<name>A0A8H3R4Y7_9GLOM</name>
<dbReference type="AlphaFoldDB" id="A0A8H3R4Y7"/>
<reference evidence="3" key="1">
    <citation type="submission" date="2019-10" db="EMBL/GenBank/DDBJ databases">
        <title>Conservation and host-specific expression of non-tandemly repeated heterogenous ribosome RNA gene in arbuscular mycorrhizal fungi.</title>
        <authorList>
            <person name="Maeda T."/>
            <person name="Kobayashi Y."/>
            <person name="Nakagawa T."/>
            <person name="Ezawa T."/>
            <person name="Yamaguchi K."/>
            <person name="Bino T."/>
            <person name="Nishimoto Y."/>
            <person name="Shigenobu S."/>
            <person name="Kawaguchi M."/>
        </authorList>
    </citation>
    <scope>NUCLEOTIDE SEQUENCE</scope>
    <source>
        <strain evidence="3">HR1</strain>
    </source>
</reference>
<feature type="compositionally biased region" description="Polar residues" evidence="1">
    <location>
        <begin position="44"/>
        <end position="53"/>
    </location>
</feature>
<evidence type="ECO:0000313" key="4">
    <source>
        <dbReference type="Proteomes" id="UP000615446"/>
    </source>
</evidence>
<feature type="region of interest" description="Disordered" evidence="1">
    <location>
        <begin position="27"/>
        <end position="53"/>
    </location>
</feature>
<feature type="chain" id="PRO_5034225401" evidence="2">
    <location>
        <begin position="20"/>
        <end position="127"/>
    </location>
</feature>
<organism evidence="3 4">
    <name type="scientific">Rhizophagus clarus</name>
    <dbReference type="NCBI Taxonomy" id="94130"/>
    <lineage>
        <taxon>Eukaryota</taxon>
        <taxon>Fungi</taxon>
        <taxon>Fungi incertae sedis</taxon>
        <taxon>Mucoromycota</taxon>
        <taxon>Glomeromycotina</taxon>
        <taxon>Glomeromycetes</taxon>
        <taxon>Glomerales</taxon>
        <taxon>Glomeraceae</taxon>
        <taxon>Rhizophagus</taxon>
    </lineage>
</organism>
<sequence>MKPTLILAIFLALIVVAQTSPVSFNEREEGSTTVNVPKDPTGVNPATSERTVPTGASSPGLVILIFYFINNAEPSPEGLNTIIGPTIRVLAVCCVKERIQRLTRDNIKINKAIEVHHALLQLLPPKI</sequence>
<evidence type="ECO:0000256" key="1">
    <source>
        <dbReference type="SAM" id="MobiDB-lite"/>
    </source>
</evidence>
<comment type="caution">
    <text evidence="3">The sequence shown here is derived from an EMBL/GenBank/DDBJ whole genome shotgun (WGS) entry which is preliminary data.</text>
</comment>
<protein>
    <submittedName>
        <fullName evidence="3">Uncharacterized protein</fullName>
    </submittedName>
</protein>
<accession>A0A8H3R4Y7</accession>
<dbReference type="Proteomes" id="UP000615446">
    <property type="component" value="Unassembled WGS sequence"/>
</dbReference>
<dbReference type="EMBL" id="BLAL01000338">
    <property type="protein sequence ID" value="GET04241.1"/>
    <property type="molecule type" value="Genomic_DNA"/>
</dbReference>
<keyword evidence="2" id="KW-0732">Signal</keyword>
<gene>
    <name evidence="3" type="ORF">RCL2_003054500</name>
</gene>
<evidence type="ECO:0000313" key="3">
    <source>
        <dbReference type="EMBL" id="GET04241.1"/>
    </source>
</evidence>